<evidence type="ECO:0000313" key="2">
    <source>
        <dbReference type="EMBL" id="GAI73245.1"/>
    </source>
</evidence>
<name>X1SCU5_9ZZZZ</name>
<accession>X1SCU5</accession>
<evidence type="ECO:0008006" key="3">
    <source>
        <dbReference type="Google" id="ProtNLM"/>
    </source>
</evidence>
<dbReference type="InterPro" id="IPR036116">
    <property type="entry name" value="FN3_sf"/>
</dbReference>
<feature type="non-terminal residue" evidence="2">
    <location>
        <position position="1"/>
    </location>
</feature>
<feature type="region of interest" description="Disordered" evidence="1">
    <location>
        <begin position="155"/>
        <end position="187"/>
    </location>
</feature>
<evidence type="ECO:0000256" key="1">
    <source>
        <dbReference type="SAM" id="MobiDB-lite"/>
    </source>
</evidence>
<gene>
    <name evidence="2" type="ORF">S12H4_21986</name>
</gene>
<sequence>GNDESWTELTVSQNTFDRHIEEDQADPKYITVTNETAYRYYAFKFADNYGANYMGVRRIELQTEDGWSPAPDPPTNVQATDGTHTDKVVITWTKSAGATEYQVYRDGVGLGWLGDVATYDDTGADAPTITAGTASASDGTSLDYVTLSTAGESANAGTVHSYKVRAKDAEENESEDSDPDNGNRGVGSLTLQWQRSAADSDAAYSDIDGANTDPYNDTGAPANGDGRYYKCVENAIGAAEQTTNA</sequence>
<dbReference type="Gene3D" id="2.60.40.10">
    <property type="entry name" value="Immunoglobulins"/>
    <property type="match status" value="1"/>
</dbReference>
<organism evidence="2">
    <name type="scientific">marine sediment metagenome</name>
    <dbReference type="NCBI Taxonomy" id="412755"/>
    <lineage>
        <taxon>unclassified sequences</taxon>
        <taxon>metagenomes</taxon>
        <taxon>ecological metagenomes</taxon>
    </lineage>
</organism>
<feature type="compositionally biased region" description="Acidic residues" evidence="1">
    <location>
        <begin position="170"/>
        <end position="179"/>
    </location>
</feature>
<dbReference type="InterPro" id="IPR013783">
    <property type="entry name" value="Ig-like_fold"/>
</dbReference>
<feature type="non-terminal residue" evidence="2">
    <location>
        <position position="245"/>
    </location>
</feature>
<proteinExistence type="predicted"/>
<reference evidence="2" key="1">
    <citation type="journal article" date="2014" name="Front. Microbiol.">
        <title>High frequency of phylogenetically diverse reductive dehalogenase-homologous genes in deep subseafloor sedimentary metagenomes.</title>
        <authorList>
            <person name="Kawai M."/>
            <person name="Futagami T."/>
            <person name="Toyoda A."/>
            <person name="Takaki Y."/>
            <person name="Nishi S."/>
            <person name="Hori S."/>
            <person name="Arai W."/>
            <person name="Tsubouchi T."/>
            <person name="Morono Y."/>
            <person name="Uchiyama I."/>
            <person name="Ito T."/>
            <person name="Fujiyama A."/>
            <person name="Inagaki F."/>
            <person name="Takami H."/>
        </authorList>
    </citation>
    <scope>NUCLEOTIDE SEQUENCE</scope>
    <source>
        <strain evidence="2">Expedition CK06-06</strain>
    </source>
</reference>
<comment type="caution">
    <text evidence="2">The sequence shown here is derived from an EMBL/GenBank/DDBJ whole genome shotgun (WGS) entry which is preliminary data.</text>
</comment>
<dbReference type="EMBL" id="BARW01011388">
    <property type="protein sequence ID" value="GAI73245.1"/>
    <property type="molecule type" value="Genomic_DNA"/>
</dbReference>
<dbReference type="AlphaFoldDB" id="X1SCU5"/>
<dbReference type="SUPFAM" id="SSF49265">
    <property type="entry name" value="Fibronectin type III"/>
    <property type="match status" value="1"/>
</dbReference>
<feature type="region of interest" description="Disordered" evidence="1">
    <location>
        <begin position="200"/>
        <end position="227"/>
    </location>
</feature>
<protein>
    <recommendedName>
        <fullName evidence="3">Fibronectin type-III domain-containing protein</fullName>
    </recommendedName>
</protein>